<keyword evidence="8" id="KW-0472">Membrane</keyword>
<feature type="region of interest" description="Disordered" evidence="9">
    <location>
        <begin position="169"/>
        <end position="196"/>
    </location>
</feature>
<comment type="similarity">
    <text evidence="2">Belongs to the EMC10 family.</text>
</comment>
<keyword evidence="4" id="KW-0812">Transmembrane</keyword>
<keyword evidence="12" id="KW-1185">Reference proteome</keyword>
<organism evidence="11 12">
    <name type="scientific">Mycosarcoma maydis</name>
    <name type="common">Corn smut fungus</name>
    <name type="synonym">Ustilago maydis</name>
    <dbReference type="NCBI Taxonomy" id="5270"/>
    <lineage>
        <taxon>Eukaryota</taxon>
        <taxon>Fungi</taxon>
        <taxon>Dikarya</taxon>
        <taxon>Basidiomycota</taxon>
        <taxon>Ustilaginomycotina</taxon>
        <taxon>Ustilaginomycetes</taxon>
        <taxon>Ustilaginales</taxon>
        <taxon>Ustilaginaceae</taxon>
        <taxon>Mycosarcoma</taxon>
    </lineage>
</organism>
<evidence type="ECO:0000256" key="5">
    <source>
        <dbReference type="ARBA" id="ARBA00022729"/>
    </source>
</evidence>
<keyword evidence="7" id="KW-1133">Transmembrane helix</keyword>
<feature type="compositionally biased region" description="Basic and acidic residues" evidence="9">
    <location>
        <begin position="263"/>
        <end position="276"/>
    </location>
</feature>
<proteinExistence type="inferred from homology"/>
<evidence type="ECO:0000313" key="12">
    <source>
        <dbReference type="Proteomes" id="UP000000561"/>
    </source>
</evidence>
<evidence type="ECO:0000256" key="4">
    <source>
        <dbReference type="ARBA" id="ARBA00022692"/>
    </source>
</evidence>
<evidence type="ECO:0000256" key="7">
    <source>
        <dbReference type="ARBA" id="ARBA00022989"/>
    </source>
</evidence>
<evidence type="ECO:0000256" key="9">
    <source>
        <dbReference type="SAM" id="MobiDB-lite"/>
    </source>
</evidence>
<evidence type="ECO:0000256" key="6">
    <source>
        <dbReference type="ARBA" id="ARBA00022824"/>
    </source>
</evidence>
<evidence type="ECO:0000256" key="3">
    <source>
        <dbReference type="ARBA" id="ARBA00020105"/>
    </source>
</evidence>
<dbReference type="OMA" id="TFVQKYW"/>
<feature type="region of interest" description="Disordered" evidence="9">
    <location>
        <begin position="263"/>
        <end position="289"/>
    </location>
</feature>
<feature type="compositionally biased region" description="Basic residues" evidence="9">
    <location>
        <begin position="175"/>
        <end position="187"/>
    </location>
</feature>
<dbReference type="GO" id="GO:0005789">
    <property type="term" value="C:endoplasmic reticulum membrane"/>
    <property type="evidence" value="ECO:0007669"/>
    <property type="project" value="UniProtKB-SubCell"/>
</dbReference>
<dbReference type="VEuPathDB" id="FungiDB:UMAG_01553"/>
<dbReference type="EMBL" id="CM003142">
    <property type="protein sequence ID" value="KIS70383.1"/>
    <property type="molecule type" value="Genomic_DNA"/>
</dbReference>
<accession>A0A0D1CVD3</accession>
<dbReference type="RefSeq" id="XP_011387579.1">
    <property type="nucleotide sequence ID" value="XM_011389277.1"/>
</dbReference>
<dbReference type="Pfam" id="PF21203">
    <property type="entry name" value="ECM10"/>
    <property type="match status" value="1"/>
</dbReference>
<dbReference type="STRING" id="237631.A0A0D1CVD3"/>
<dbReference type="GeneID" id="23562526"/>
<evidence type="ECO:0000256" key="8">
    <source>
        <dbReference type="ARBA" id="ARBA00023136"/>
    </source>
</evidence>
<evidence type="ECO:0000256" key="10">
    <source>
        <dbReference type="SAM" id="SignalP"/>
    </source>
</evidence>
<gene>
    <name evidence="11" type="ORF">UMAG_01553</name>
</gene>
<dbReference type="Proteomes" id="UP000000561">
    <property type="component" value="Chromosome 3"/>
</dbReference>
<name>A0A0D1CVD3_MYCMD</name>
<comment type="subcellular location">
    <subcellularLocation>
        <location evidence="1">Endoplasmic reticulum membrane</location>
        <topology evidence="1">Single-pass type I membrane protein</topology>
    </subcellularLocation>
</comment>
<protein>
    <recommendedName>
        <fullName evidence="3">ER membrane protein complex subunit 10</fullName>
    </recommendedName>
</protein>
<dbReference type="InParanoid" id="A0A0D1CVD3"/>
<dbReference type="PANTHER" id="PTHR21397">
    <property type="entry name" value="CHROMATIN COMPLEXES SUBUNIT BAP18-RELATED"/>
    <property type="match status" value="1"/>
</dbReference>
<reference evidence="11 12" key="1">
    <citation type="journal article" date="2006" name="Nature">
        <title>Insights from the genome of the biotrophic fungal plant pathogen Ustilago maydis.</title>
        <authorList>
            <person name="Kamper J."/>
            <person name="Kahmann R."/>
            <person name="Bolker M."/>
            <person name="Ma L.J."/>
            <person name="Brefort T."/>
            <person name="Saville B.J."/>
            <person name="Banuett F."/>
            <person name="Kronstad J.W."/>
            <person name="Gold S.E."/>
            <person name="Muller O."/>
            <person name="Perlin M.H."/>
            <person name="Wosten H.A."/>
            <person name="de Vries R."/>
            <person name="Ruiz-Herrera J."/>
            <person name="Reynaga-Pena C.G."/>
            <person name="Snetselaar K."/>
            <person name="McCann M."/>
            <person name="Perez-Martin J."/>
            <person name="Feldbrugge M."/>
            <person name="Basse C.W."/>
            <person name="Steinberg G."/>
            <person name="Ibeas J.I."/>
            <person name="Holloman W."/>
            <person name="Guzman P."/>
            <person name="Farman M."/>
            <person name="Stajich J.E."/>
            <person name="Sentandreu R."/>
            <person name="Gonzalez-Prieto J.M."/>
            <person name="Kennell J.C."/>
            <person name="Molina L."/>
            <person name="Schirawski J."/>
            <person name="Mendoza-Mendoza A."/>
            <person name="Greilinger D."/>
            <person name="Munch K."/>
            <person name="Rossel N."/>
            <person name="Scherer M."/>
            <person name="Vranes M."/>
            <person name="Ladendorf O."/>
            <person name="Vincon V."/>
            <person name="Fuchs U."/>
            <person name="Sandrock B."/>
            <person name="Meng S."/>
            <person name="Ho E.C."/>
            <person name="Cahill M.J."/>
            <person name="Boyce K.J."/>
            <person name="Klose J."/>
            <person name="Klosterman S.J."/>
            <person name="Deelstra H.J."/>
            <person name="Ortiz-Castellanos L."/>
            <person name="Li W."/>
            <person name="Sanchez-Alonso P."/>
            <person name="Schreier P.H."/>
            <person name="Hauser-Hahn I."/>
            <person name="Vaupel M."/>
            <person name="Koopmann E."/>
            <person name="Friedrich G."/>
            <person name="Voss H."/>
            <person name="Schluter T."/>
            <person name="Margolis J."/>
            <person name="Platt D."/>
            <person name="Swimmer C."/>
            <person name="Gnirke A."/>
            <person name="Chen F."/>
            <person name="Vysotskaia V."/>
            <person name="Mannhaupt G."/>
            <person name="Guldener U."/>
            <person name="Munsterkotter M."/>
            <person name="Haase D."/>
            <person name="Oesterheld M."/>
            <person name="Mewes H.W."/>
            <person name="Mauceli E.W."/>
            <person name="DeCaprio D."/>
            <person name="Wade C.M."/>
            <person name="Butler J."/>
            <person name="Young S."/>
            <person name="Jaffe D.B."/>
            <person name="Calvo S."/>
            <person name="Nusbaum C."/>
            <person name="Galagan J."/>
            <person name="Birren B.W."/>
        </authorList>
    </citation>
    <scope>NUCLEOTIDE SEQUENCE [LARGE SCALE GENOMIC DNA]</scope>
    <source>
        <strain evidence="12">DSM 14603 / FGSC 9021 / UM521</strain>
    </source>
</reference>
<dbReference type="eggNOG" id="ENOG502SCMA">
    <property type="taxonomic scope" value="Eukaryota"/>
</dbReference>
<keyword evidence="5 10" id="KW-0732">Signal</keyword>
<keyword evidence="6" id="KW-0256">Endoplasmic reticulum</keyword>
<evidence type="ECO:0000313" key="11">
    <source>
        <dbReference type="EMBL" id="KIS70383.1"/>
    </source>
</evidence>
<dbReference type="OrthoDB" id="1894652at2759"/>
<sequence>MKLGTLSAVVALSVAASTTIAHVQTGGGTTYDVLHRITTVGDTSSTSSSSTTAWTRRATLSVSSTNHTLTNVLSNDEVKMLYSQAWDSASLDLLYQIGLRPHGDDQTALYTSVRLCHLRQSHRELRSIDDELLLSSRGADVVGLGYRVKDITLGSDHCPILSNVKLDKVKEERRKQRQRQLSRRRKSASSPSAASATIEQEFKLNTVVRSVTRQTPRKLMLKQAAPTNADGTVSVPPPEKTFVQKYWMYAIPLVLLLIMPDGHDDRDTGAEAHPSSEHPGSGKGAKRLS</sequence>
<evidence type="ECO:0000256" key="1">
    <source>
        <dbReference type="ARBA" id="ARBA00004115"/>
    </source>
</evidence>
<dbReference type="KEGG" id="uma:UMAG_01553"/>
<evidence type="ECO:0000256" key="2">
    <source>
        <dbReference type="ARBA" id="ARBA00007695"/>
    </source>
</evidence>
<feature type="chain" id="PRO_5002240018" description="ER membrane protein complex subunit 10" evidence="10">
    <location>
        <begin position="22"/>
        <end position="289"/>
    </location>
</feature>
<dbReference type="CDD" id="cd22209">
    <property type="entry name" value="EMC10"/>
    <property type="match status" value="1"/>
</dbReference>
<feature type="signal peptide" evidence="10">
    <location>
        <begin position="1"/>
        <end position="21"/>
    </location>
</feature>
<feature type="region of interest" description="Disordered" evidence="9">
    <location>
        <begin position="213"/>
        <end position="236"/>
    </location>
</feature>
<dbReference type="PANTHER" id="PTHR21397:SF4">
    <property type="entry name" value="ER MEMBRANE PROTEIN COMPLEX SUBUNIT 10"/>
    <property type="match status" value="1"/>
</dbReference>
<dbReference type="AlphaFoldDB" id="A0A0D1CVD3"/>